<dbReference type="PANTHER" id="PTHR31956:SF8">
    <property type="entry name" value="ACID PHOSPHATASE PHOA (AFU_ORTHOLOGUE AFUA_1G03570)"/>
    <property type="match status" value="1"/>
</dbReference>
<comment type="caution">
    <text evidence="2">The sequence shown here is derived from an EMBL/GenBank/DDBJ whole genome shotgun (WGS) entry which is preliminary data.</text>
</comment>
<name>A0ABT0L976_9GAMM</name>
<organism evidence="2 3">
    <name type="scientific">Shewanella surugensis</name>
    <dbReference type="NCBI Taxonomy" id="212020"/>
    <lineage>
        <taxon>Bacteria</taxon>
        <taxon>Pseudomonadati</taxon>
        <taxon>Pseudomonadota</taxon>
        <taxon>Gammaproteobacteria</taxon>
        <taxon>Alteromonadales</taxon>
        <taxon>Shewanellaceae</taxon>
        <taxon>Shewanella</taxon>
    </lineage>
</organism>
<evidence type="ECO:0000256" key="1">
    <source>
        <dbReference type="ARBA" id="ARBA00022801"/>
    </source>
</evidence>
<dbReference type="Pfam" id="PF04185">
    <property type="entry name" value="Phosphoesterase"/>
    <property type="match status" value="1"/>
</dbReference>
<dbReference type="InterPro" id="IPR007312">
    <property type="entry name" value="Phosphoesterase"/>
</dbReference>
<dbReference type="RefSeq" id="WP_248939388.1">
    <property type="nucleotide sequence ID" value="NZ_JAKIKS010000018.1"/>
</dbReference>
<dbReference type="PANTHER" id="PTHR31956">
    <property type="entry name" value="NON-SPECIFIC PHOSPHOLIPASE C4-RELATED"/>
    <property type="match status" value="1"/>
</dbReference>
<accession>A0ABT0L976</accession>
<reference evidence="2 3" key="1">
    <citation type="submission" date="2022-01" db="EMBL/GenBank/DDBJ databases">
        <title>Whole genome-based taxonomy of the Shewanellaceae.</title>
        <authorList>
            <person name="Martin-Rodriguez A.J."/>
        </authorList>
    </citation>
    <scope>NUCLEOTIDE SEQUENCE [LARGE SCALE GENOMIC DNA]</scope>
    <source>
        <strain evidence="2 3">DSM 17177</strain>
    </source>
</reference>
<evidence type="ECO:0000313" key="2">
    <source>
        <dbReference type="EMBL" id="MCL1124104.1"/>
    </source>
</evidence>
<evidence type="ECO:0000313" key="3">
    <source>
        <dbReference type="Proteomes" id="UP001203423"/>
    </source>
</evidence>
<keyword evidence="1" id="KW-0378">Hydrolase</keyword>
<keyword evidence="3" id="KW-1185">Reference proteome</keyword>
<gene>
    <name evidence="2" type="ORF">L2764_06345</name>
</gene>
<dbReference type="EMBL" id="JAKIKS010000018">
    <property type="protein sequence ID" value="MCL1124104.1"/>
    <property type="molecule type" value="Genomic_DNA"/>
</dbReference>
<sequence>MMHRVFDHILIIMFENQYRSYVMQNDYMRNLAAQGIALTNSYGVMHPSQTNYIASISGELCGVNDDNFPTPYLPQKTIVDLIESSPYQLDWRAYMDSYISGWTPWKPIDFTPIDAYPYVLKHNPFTSYQRIINQQKRWQKIDNEAGFFADLLNGTFPEYAWFTPNMWHDGHYLMSTTDNDLKGERAPALVDQQAHWLQNFFKRLNFPGPNSKLPAKTLVVVTYDEADFEADYDTPTKYKYNYDGPNQIYTTLLGDMIIPGQETEGYNHYSLLKTVEKNFNLASLDKNDHDANWFQFLWGKRFRWQQHRTTPIADVLDLQICCYRGQMFIAYVTSEHHLYYRTFNGTVFSEAIHLKDECQQLSMAANNQQLMLSYHDSQQQLTVLEYDVTYGWRNNTCFNYTQITQSAMTCIPHQEGFMLVYCSSQGTFLSRRYQDGQWQEQTEIIPSNNTHPQTNFTLAHLGASLLLIYTNTDHSLACVSYNTAEFNQIQVEKSQYAGPYDDASINQWSPCAFSINHFSHKPSIYTPTEPEPDHNDYAAKGNLCCATLNGVIHLLHNNPNGEQLITETFSINGTLTPRYPVSYNPSKEDCTSNGYGTLAEAGWSEQVAVNGVIRSPDTPLSSTCYQDQLWLFYQAKHTNEIHIYCGGYTNEK</sequence>
<protein>
    <submittedName>
        <fullName evidence="2">Alkaline phosphatase family protein</fullName>
    </submittedName>
</protein>
<dbReference type="SUPFAM" id="SSF89372">
    <property type="entry name" value="Fucose-specific lectin"/>
    <property type="match status" value="1"/>
</dbReference>
<dbReference type="Gene3D" id="3.40.720.10">
    <property type="entry name" value="Alkaline Phosphatase, subunit A"/>
    <property type="match status" value="1"/>
</dbReference>
<dbReference type="Proteomes" id="UP001203423">
    <property type="component" value="Unassembled WGS sequence"/>
</dbReference>
<dbReference type="InterPro" id="IPR017850">
    <property type="entry name" value="Alkaline_phosphatase_core_sf"/>
</dbReference>
<proteinExistence type="predicted"/>